<proteinExistence type="inferred from homology"/>
<evidence type="ECO:0008006" key="5">
    <source>
        <dbReference type="Google" id="ProtNLM"/>
    </source>
</evidence>
<evidence type="ECO:0000256" key="2">
    <source>
        <dbReference type="SAM" id="MobiDB-lite"/>
    </source>
</evidence>
<keyword evidence="4" id="KW-1185">Reference proteome</keyword>
<dbReference type="GeneID" id="63794351"/>
<dbReference type="Proteomes" id="UP000249363">
    <property type="component" value="Unassembled WGS sequence"/>
</dbReference>
<protein>
    <recommendedName>
        <fullName evidence="5">Cyclase</fullName>
    </recommendedName>
</protein>
<organism evidence="3 4">
    <name type="scientific">Talaromyces amestolkiae</name>
    <dbReference type="NCBI Taxonomy" id="1196081"/>
    <lineage>
        <taxon>Eukaryota</taxon>
        <taxon>Fungi</taxon>
        <taxon>Dikarya</taxon>
        <taxon>Ascomycota</taxon>
        <taxon>Pezizomycotina</taxon>
        <taxon>Eurotiomycetes</taxon>
        <taxon>Eurotiomycetidae</taxon>
        <taxon>Eurotiales</taxon>
        <taxon>Trichocomaceae</taxon>
        <taxon>Talaromyces</taxon>
        <taxon>Talaromyces sect. Talaromyces</taxon>
    </lineage>
</organism>
<dbReference type="RefSeq" id="XP_040733639.1">
    <property type="nucleotide sequence ID" value="XM_040877578.1"/>
</dbReference>
<accession>A0A364KZY4</accession>
<gene>
    <name evidence="3" type="ORF">BHQ10_005135</name>
</gene>
<dbReference type="PANTHER" id="PTHR34861">
    <property type="match status" value="1"/>
</dbReference>
<comment type="caution">
    <text evidence="3">The sequence shown here is derived from an EMBL/GenBank/DDBJ whole genome shotgun (WGS) entry which is preliminary data.</text>
</comment>
<dbReference type="STRING" id="1196081.A0A364KZY4"/>
<evidence type="ECO:0000313" key="4">
    <source>
        <dbReference type="Proteomes" id="UP000249363"/>
    </source>
</evidence>
<dbReference type="Pfam" id="PF04199">
    <property type="entry name" value="Cyclase"/>
    <property type="match status" value="1"/>
</dbReference>
<dbReference type="OrthoDB" id="5396at2759"/>
<name>A0A364KZY4_TALAM</name>
<evidence type="ECO:0000313" key="3">
    <source>
        <dbReference type="EMBL" id="RAO69123.1"/>
    </source>
</evidence>
<dbReference type="GO" id="GO:0019441">
    <property type="term" value="P:L-tryptophan catabolic process to kynurenine"/>
    <property type="evidence" value="ECO:0007669"/>
    <property type="project" value="InterPro"/>
</dbReference>
<dbReference type="InterPro" id="IPR007325">
    <property type="entry name" value="KFase/CYL"/>
</dbReference>
<dbReference type="AlphaFoldDB" id="A0A364KZY4"/>
<dbReference type="EMBL" id="MIKG01000009">
    <property type="protein sequence ID" value="RAO69123.1"/>
    <property type="molecule type" value="Genomic_DNA"/>
</dbReference>
<comment type="similarity">
    <text evidence="1">Belongs to the Cyclase 1 superfamily.</text>
</comment>
<feature type="region of interest" description="Disordered" evidence="2">
    <location>
        <begin position="1"/>
        <end position="21"/>
    </location>
</feature>
<dbReference type="SUPFAM" id="SSF102198">
    <property type="entry name" value="Putative cyclase"/>
    <property type="match status" value="1"/>
</dbReference>
<evidence type="ECO:0000256" key="1">
    <source>
        <dbReference type="ARBA" id="ARBA00007865"/>
    </source>
</evidence>
<reference evidence="3 4" key="1">
    <citation type="journal article" date="2017" name="Biotechnol. Biofuels">
        <title>Differential beta-glucosidase expression as a function of carbon source availability in Talaromyces amestolkiae: a genomic and proteomic approach.</title>
        <authorList>
            <person name="de Eugenio L.I."/>
            <person name="Mendez-Liter J.A."/>
            <person name="Nieto-Dominguez M."/>
            <person name="Alonso L."/>
            <person name="Gil-Munoz J."/>
            <person name="Barriuso J."/>
            <person name="Prieto A."/>
            <person name="Martinez M.J."/>
        </authorList>
    </citation>
    <scope>NUCLEOTIDE SEQUENCE [LARGE SCALE GENOMIC DNA]</scope>
    <source>
        <strain evidence="3 4">CIB</strain>
    </source>
</reference>
<dbReference type="GO" id="GO:0004061">
    <property type="term" value="F:arylformamidase activity"/>
    <property type="evidence" value="ECO:0007669"/>
    <property type="project" value="InterPro"/>
</dbReference>
<dbReference type="Gene3D" id="3.50.30.50">
    <property type="entry name" value="Putative cyclase"/>
    <property type="match status" value="1"/>
</dbReference>
<dbReference type="PANTHER" id="PTHR34861:SF11">
    <property type="entry name" value="CYCLASE"/>
    <property type="match status" value="1"/>
</dbReference>
<sequence>MSTRQTPPFSSLPLRPDGPHGNAWGLYGPNDNLGRLNLLDPQTTLSAIREIHDGIRISTDWSLDSMLQQPCFGRKPFEQTIVNKAPRSVNDDVLVLNTQISSQWDGFRHYGYQKERLYYNGYTLEDLLATKVNGIHAWVENGGIVGRGVLLDYAAWATAHNMSTDCFSTTSITVSQLKEIAASQGTTLQRGDILFIRTGWIQAYNQLTIEVRQALADSKNPAAIGVESSEETLEWVWEQGFAAVAGDQPSFEAWPCQNTDFWLHEWFLAGWGLPIGELFDLERLSEECRQRGKWSFFFSSVPLKVPGGVASPPNGVAIL</sequence>
<dbReference type="InterPro" id="IPR037175">
    <property type="entry name" value="KFase_sf"/>
</dbReference>